<evidence type="ECO:0000313" key="1">
    <source>
        <dbReference type="EMBL" id="MBD2504925.1"/>
    </source>
</evidence>
<reference evidence="1 2" key="1">
    <citation type="journal article" date="2020" name="ISME J.">
        <title>Comparative genomics reveals insights into cyanobacterial evolution and habitat adaptation.</title>
        <authorList>
            <person name="Chen M.Y."/>
            <person name="Teng W.K."/>
            <person name="Zhao L."/>
            <person name="Hu C.X."/>
            <person name="Zhou Y.K."/>
            <person name="Han B.P."/>
            <person name="Song L.R."/>
            <person name="Shu W.S."/>
        </authorList>
    </citation>
    <scope>NUCLEOTIDE SEQUENCE [LARGE SCALE GENOMIC DNA]</scope>
    <source>
        <strain evidence="1 2">FACHB-119</strain>
    </source>
</reference>
<gene>
    <name evidence="1" type="ORF">H6G83_30725</name>
</gene>
<dbReference type="Proteomes" id="UP000661112">
    <property type="component" value="Unassembled WGS sequence"/>
</dbReference>
<protein>
    <submittedName>
        <fullName evidence="1">Uncharacterized protein</fullName>
    </submittedName>
</protein>
<sequence>MAKASNRLPCEASPVKKPIISKFITWATTPKGMSTLLGKMASKIAIASAISLIIAQGSVGNVHSLQS</sequence>
<keyword evidence="2" id="KW-1185">Reference proteome</keyword>
<dbReference type="EMBL" id="JACJSG010000063">
    <property type="protein sequence ID" value="MBD2504925.1"/>
    <property type="molecule type" value="Genomic_DNA"/>
</dbReference>
<name>A0ABR8DCH0_9NOST</name>
<organism evidence="1 2">
    <name type="scientific">Anabaena azotica FACHB-119</name>
    <dbReference type="NCBI Taxonomy" id="947527"/>
    <lineage>
        <taxon>Bacteria</taxon>
        <taxon>Bacillati</taxon>
        <taxon>Cyanobacteriota</taxon>
        <taxon>Cyanophyceae</taxon>
        <taxon>Nostocales</taxon>
        <taxon>Nostocaceae</taxon>
        <taxon>Anabaena</taxon>
        <taxon>Anabaena azotica</taxon>
    </lineage>
</organism>
<comment type="caution">
    <text evidence="1">The sequence shown here is derived from an EMBL/GenBank/DDBJ whole genome shotgun (WGS) entry which is preliminary data.</text>
</comment>
<evidence type="ECO:0000313" key="2">
    <source>
        <dbReference type="Proteomes" id="UP000661112"/>
    </source>
</evidence>
<accession>A0ABR8DCH0</accession>
<dbReference type="RefSeq" id="WP_190479204.1">
    <property type="nucleotide sequence ID" value="NZ_JACJSG010000063.1"/>
</dbReference>
<proteinExistence type="predicted"/>